<feature type="region of interest" description="Disordered" evidence="12">
    <location>
        <begin position="1165"/>
        <end position="1191"/>
    </location>
</feature>
<evidence type="ECO:0000256" key="11">
    <source>
        <dbReference type="SAM" id="Coils"/>
    </source>
</evidence>
<dbReference type="FunFam" id="3.30.70.1590:FF:000006">
    <property type="entry name" value="Myosin XI D"/>
    <property type="match status" value="1"/>
</dbReference>
<dbReference type="SMART" id="SM01132">
    <property type="entry name" value="DIL"/>
    <property type="match status" value="1"/>
</dbReference>
<dbReference type="InterPro" id="IPR001609">
    <property type="entry name" value="Myosin_head_motor_dom-like"/>
</dbReference>
<feature type="domain" description="Myosin N-terminal SH3-like" evidence="15">
    <location>
        <begin position="20"/>
        <end position="69"/>
    </location>
</feature>
<keyword evidence="3 10" id="KW-0547">Nucleotide-binding</keyword>
<dbReference type="FunFam" id="1.20.58.530:FF:000002">
    <property type="entry name" value="Class V myosin"/>
    <property type="match status" value="1"/>
</dbReference>
<dbReference type="Gene3D" id="1.10.10.820">
    <property type="match status" value="1"/>
</dbReference>
<dbReference type="PRINTS" id="PR00193">
    <property type="entry name" value="MYOSINHEAVY"/>
</dbReference>
<protein>
    <submittedName>
        <fullName evidence="16">Myosin-17-like</fullName>
    </submittedName>
</protein>
<dbReference type="Gene3D" id="3.30.70.1590">
    <property type="match status" value="1"/>
</dbReference>
<dbReference type="InterPro" id="IPR027417">
    <property type="entry name" value="P-loop_NTPase"/>
</dbReference>
<dbReference type="CDD" id="cd01384">
    <property type="entry name" value="MYSc_Myo11"/>
    <property type="match status" value="1"/>
</dbReference>
<evidence type="ECO:0000256" key="7">
    <source>
        <dbReference type="ARBA" id="ARBA00023123"/>
    </source>
</evidence>
<dbReference type="GO" id="GO:0051015">
    <property type="term" value="F:actin filament binding"/>
    <property type="evidence" value="ECO:0007669"/>
    <property type="project" value="TreeGrafter"/>
</dbReference>
<name>A0A5B6WED6_9ROSI</name>
<dbReference type="GO" id="GO:0016459">
    <property type="term" value="C:myosin complex"/>
    <property type="evidence" value="ECO:0007669"/>
    <property type="project" value="UniProtKB-KW"/>
</dbReference>
<evidence type="ECO:0000256" key="2">
    <source>
        <dbReference type="ARBA" id="ARBA00022737"/>
    </source>
</evidence>
<dbReference type="PROSITE" id="PS51456">
    <property type="entry name" value="MYOSIN_MOTOR"/>
    <property type="match status" value="1"/>
</dbReference>
<dbReference type="SMART" id="SM00242">
    <property type="entry name" value="MYSc"/>
    <property type="match status" value="1"/>
</dbReference>
<dbReference type="EMBL" id="SMMG02000003">
    <property type="protein sequence ID" value="KAA3479232.1"/>
    <property type="molecule type" value="Genomic_DNA"/>
</dbReference>
<dbReference type="GO" id="GO:0030048">
    <property type="term" value="P:actin filament-based movement"/>
    <property type="evidence" value="ECO:0007669"/>
    <property type="project" value="UniProtKB-ARBA"/>
</dbReference>
<comment type="caution">
    <text evidence="16">The sequence shown here is derived from an EMBL/GenBank/DDBJ whole genome shotgun (WGS) entry which is preliminary data.</text>
</comment>
<gene>
    <name evidence="16" type="ORF">EPI10_019761</name>
</gene>
<dbReference type="InterPro" id="IPR002710">
    <property type="entry name" value="Dilute_dom"/>
</dbReference>
<sequence>MCLEANIDVSMTLAGPDNIIIGSHVWVEDPGLAWIDGEVIRINGNEIHVNIAHGKTVVTNISKAFPKDTEAPPGGVDDMTKLSYLHEPGVLQNLATRYELNEIYTYTGNILIAVNPFQRLPHLYDTHMMEQYKGATFGELSPHVFAVGDAAYRAMINEGKSNSILVSGESGAGKTETTKMLMRYLAFLGGRSGVEGRTVEQQVLESNPVLEAFGNAKTVRNNNSSRFGKFVEIQFDKNGRISGAAIRTYLLERSRVCQISDPERNYHCFYLLCAAPPEDIERYKLGSPKTFHYLNQSSCYELDGVNDAHEYLATRRAMDIVGINDEEQESIFRVVAAILHLGNINFAKGKEIDSSVVKDEKSRFHLNMTAELLRCDAQSLEDALIKRVMVTPEEIITRSLDPENAVASRDALAKTVYSRLFDWLVDKINVSIGQDPNSKSIIGVLDIYGFESFKCNSFEQFCINFTNEKLQQHFNQHVFKMEQEEYTKEEINWSYIEFVDNQDVLDLIEKKPGGIIALLDEACMFPKSTHETFAQKLYQTFKNNKRFIKPKLSRTDFTISHYAGEVTYQANQFLDKNKDYVVAEHQALLTASECSFVRSLFPPLPEESSKSSKFSSIGSRFKSLKYGKLVETGLQLQSLMETLSATEPHYIRCVKPNNVLKPAIFENFNVIQQLRCGGVLEAIRISCAGYPTRRTFYDFLNRFGLLAPDVLEGNYDDKVACQLILDKKGLKGYQVGKTKIFLRAGQMAELDARRAEVLGNAARTIQRQIRTYIARKEFISLRGAAISLQSYLRGVFLNSVKATFYSFLLEMVMSPWYCLFQCLDVCNMARKIYDELRREAGALNIQKNLRRHIDRKSYLTMRKSAIILQTGLRSMTARNEFRFRKQTKAAIIIQAHWRCYQAYSYYKSLQKAVLVSQCGWRCRVARRELRKLKMAARETGALKAAKDKLEKRVEELTWRLQLEKRLRTDLEEAKAQEIAKLQDALHEMQSQVEEAKSMVIKEREEARKAIEEAPPVVKETPVIVQDTEKINSLTSEVEKLKVFNHSCFLAFGVKYASLDSDERISKSVQALLLAEKQTAKEAKQAHATEQAKNVDLTKKLEDAGKKVDQLQDSVQRLEEKLSNLESENQVLRQQALSMSPTGRALAARPKTTIFQRTPENGNVVNEEIKKALPNPQLTETEEKPQKSLNEKQQENQELLIKCISQDLGFSGGKPVAACLIYKCLLHWRSFEVERTSIFDRIIQTIGASIEVADNNDLLSYWLSNSSTLLLLLQRTLKASGAASLTPQRRRSTSASLFGRMSQVGITFKGLRGSPQTAGFSFLNGRLLGGLDDLRQVEAKYPALLFKQQLTAFLEKIYGMIRDNLKKEISPVLASCIQAPRTSRASLGKGRSQANAVAQQALIAHWQSIVKTLNNYLKTMRANYVPSFLICKVFTQTFSFINVQLFNSLLLRRECCSFSNGEYVKAGLAELEQWCHDATEEFAGSAWDELKHIRQAVGFLVIHQKPKKTLKEITNDLCPVLSIQQLYRISTMYWDDKYGTHSVSSDVIASMRVKMTEDSNNAVSSSFLLDDDSSIPFSMDDISKSMQQIEVAEIDPPPLIRGHSGFSFLLQHTE</sequence>
<dbReference type="Gene3D" id="3.40.850.10">
    <property type="entry name" value="Kinesin motor domain"/>
    <property type="match status" value="1"/>
</dbReference>
<dbReference type="Gene3D" id="1.20.5.190">
    <property type="match status" value="3"/>
</dbReference>
<dbReference type="GO" id="GO:0005516">
    <property type="term" value="F:calmodulin binding"/>
    <property type="evidence" value="ECO:0007669"/>
    <property type="project" value="UniProtKB-KW"/>
</dbReference>
<dbReference type="Gene3D" id="1.20.58.530">
    <property type="match status" value="1"/>
</dbReference>
<dbReference type="Pfam" id="PF00612">
    <property type="entry name" value="IQ"/>
    <property type="match status" value="2"/>
</dbReference>
<dbReference type="Pfam" id="PF00063">
    <property type="entry name" value="Myosin_head"/>
    <property type="match status" value="1"/>
</dbReference>
<dbReference type="Gene3D" id="1.20.120.720">
    <property type="entry name" value="Myosin VI head, motor domain, U50 subdomain"/>
    <property type="match status" value="1"/>
</dbReference>
<evidence type="ECO:0000256" key="8">
    <source>
        <dbReference type="ARBA" id="ARBA00023175"/>
    </source>
</evidence>
<dbReference type="InterPro" id="IPR004009">
    <property type="entry name" value="SH3_Myosin"/>
</dbReference>
<dbReference type="InterPro" id="IPR000048">
    <property type="entry name" value="IQ_motif_EF-hand-BS"/>
</dbReference>
<keyword evidence="4 10" id="KW-0067">ATP-binding</keyword>
<feature type="domain" description="Dilute" evidence="13">
    <location>
        <begin position="1239"/>
        <end position="1556"/>
    </location>
</feature>
<dbReference type="PROSITE" id="PS50096">
    <property type="entry name" value="IQ"/>
    <property type="match status" value="4"/>
</dbReference>
<evidence type="ECO:0000256" key="3">
    <source>
        <dbReference type="ARBA" id="ARBA00022741"/>
    </source>
</evidence>
<keyword evidence="2" id="KW-0677">Repeat</keyword>
<dbReference type="GO" id="GO:0007015">
    <property type="term" value="P:actin filament organization"/>
    <property type="evidence" value="ECO:0007669"/>
    <property type="project" value="InterPro"/>
</dbReference>
<dbReference type="FunFam" id="1.10.10.820:FF:000001">
    <property type="entry name" value="Myosin heavy chain"/>
    <property type="match status" value="1"/>
</dbReference>
<evidence type="ECO:0000256" key="12">
    <source>
        <dbReference type="SAM" id="MobiDB-lite"/>
    </source>
</evidence>
<dbReference type="InterPro" id="IPR036961">
    <property type="entry name" value="Kinesin_motor_dom_sf"/>
</dbReference>
<comment type="similarity">
    <text evidence="1">Belongs to the TRAFAC class myosin-kinesin ATPase superfamily. Myosin family. Plant myosin class XI subfamily.</text>
</comment>
<keyword evidence="7 10" id="KW-0518">Myosin</keyword>
<keyword evidence="17" id="KW-1185">Reference proteome</keyword>
<organism evidence="16 17">
    <name type="scientific">Gossypium australe</name>
    <dbReference type="NCBI Taxonomy" id="47621"/>
    <lineage>
        <taxon>Eukaryota</taxon>
        <taxon>Viridiplantae</taxon>
        <taxon>Streptophyta</taxon>
        <taxon>Embryophyta</taxon>
        <taxon>Tracheophyta</taxon>
        <taxon>Spermatophyta</taxon>
        <taxon>Magnoliopsida</taxon>
        <taxon>eudicotyledons</taxon>
        <taxon>Gunneridae</taxon>
        <taxon>Pentapetalae</taxon>
        <taxon>rosids</taxon>
        <taxon>malvids</taxon>
        <taxon>Malvales</taxon>
        <taxon>Malvaceae</taxon>
        <taxon>Malvoideae</taxon>
        <taxon>Gossypium</taxon>
    </lineage>
</organism>
<evidence type="ECO:0000256" key="5">
    <source>
        <dbReference type="ARBA" id="ARBA00022860"/>
    </source>
</evidence>
<dbReference type="OrthoDB" id="6108017at2759"/>
<evidence type="ECO:0000259" key="13">
    <source>
        <dbReference type="PROSITE" id="PS51126"/>
    </source>
</evidence>
<dbReference type="InterPro" id="IPR037975">
    <property type="entry name" value="MyosinXI_CBD"/>
</dbReference>
<evidence type="ECO:0000256" key="6">
    <source>
        <dbReference type="ARBA" id="ARBA00023054"/>
    </source>
</evidence>
<dbReference type="GO" id="GO:0005524">
    <property type="term" value="F:ATP binding"/>
    <property type="evidence" value="ECO:0007669"/>
    <property type="project" value="UniProtKB-UniRule"/>
</dbReference>
<dbReference type="GO" id="GO:0000146">
    <property type="term" value="F:microfilament motor activity"/>
    <property type="evidence" value="ECO:0007669"/>
    <property type="project" value="TreeGrafter"/>
</dbReference>
<keyword evidence="6 11" id="KW-0175">Coiled coil</keyword>
<dbReference type="GO" id="GO:0016020">
    <property type="term" value="C:membrane"/>
    <property type="evidence" value="ECO:0007669"/>
    <property type="project" value="TreeGrafter"/>
</dbReference>
<evidence type="ECO:0000313" key="17">
    <source>
        <dbReference type="Proteomes" id="UP000325315"/>
    </source>
</evidence>
<evidence type="ECO:0000256" key="4">
    <source>
        <dbReference type="ARBA" id="ARBA00022840"/>
    </source>
</evidence>
<dbReference type="PROSITE" id="PS51126">
    <property type="entry name" value="DILUTE"/>
    <property type="match status" value="1"/>
</dbReference>
<dbReference type="Pfam" id="PF01843">
    <property type="entry name" value="DIL"/>
    <property type="match status" value="1"/>
</dbReference>
<proteinExistence type="inferred from homology"/>
<accession>A0A5B6WED6</accession>
<keyword evidence="5" id="KW-0112">Calmodulin-binding</keyword>
<reference evidence="17" key="1">
    <citation type="journal article" date="2019" name="Plant Biotechnol. J.">
        <title>Genome sequencing of the Australian wild diploid species Gossypium australe highlights disease resistance and delayed gland morphogenesis.</title>
        <authorList>
            <person name="Cai Y."/>
            <person name="Cai X."/>
            <person name="Wang Q."/>
            <person name="Wang P."/>
            <person name="Zhang Y."/>
            <person name="Cai C."/>
            <person name="Xu Y."/>
            <person name="Wang K."/>
            <person name="Zhou Z."/>
            <person name="Wang C."/>
            <person name="Geng S."/>
            <person name="Li B."/>
            <person name="Dong Q."/>
            <person name="Hou Y."/>
            <person name="Wang H."/>
            <person name="Ai P."/>
            <person name="Liu Z."/>
            <person name="Yi F."/>
            <person name="Sun M."/>
            <person name="An G."/>
            <person name="Cheng J."/>
            <person name="Zhang Y."/>
            <person name="Shi Q."/>
            <person name="Xie Y."/>
            <person name="Shi X."/>
            <person name="Chang Y."/>
            <person name="Huang F."/>
            <person name="Chen Y."/>
            <person name="Hong S."/>
            <person name="Mi L."/>
            <person name="Sun Q."/>
            <person name="Zhang L."/>
            <person name="Zhou B."/>
            <person name="Peng R."/>
            <person name="Zhang X."/>
            <person name="Liu F."/>
        </authorList>
    </citation>
    <scope>NUCLEOTIDE SEQUENCE [LARGE SCALE GENOMIC DNA]</scope>
    <source>
        <strain evidence="17">cv. PA1801</strain>
    </source>
</reference>
<feature type="binding site" evidence="10">
    <location>
        <begin position="168"/>
        <end position="175"/>
    </location>
    <ligand>
        <name>ATP</name>
        <dbReference type="ChEBI" id="CHEBI:30616"/>
    </ligand>
</feature>
<evidence type="ECO:0000256" key="1">
    <source>
        <dbReference type="ARBA" id="ARBA00008049"/>
    </source>
</evidence>
<feature type="region of interest" description="Actin-binding" evidence="10">
    <location>
        <begin position="636"/>
        <end position="658"/>
    </location>
</feature>
<dbReference type="PROSITE" id="PS51844">
    <property type="entry name" value="SH3_LIKE"/>
    <property type="match status" value="1"/>
</dbReference>
<dbReference type="PANTHER" id="PTHR13140">
    <property type="entry name" value="MYOSIN"/>
    <property type="match status" value="1"/>
</dbReference>
<feature type="domain" description="Myosin motor" evidence="14">
    <location>
        <begin position="74"/>
        <end position="755"/>
    </location>
</feature>
<dbReference type="InterPro" id="IPR036018">
    <property type="entry name" value="MYSc_Myo11"/>
</dbReference>
<dbReference type="PANTHER" id="PTHR13140:SF735">
    <property type="entry name" value="MYOSIN-5"/>
    <property type="match status" value="1"/>
</dbReference>
<feature type="compositionally biased region" description="Basic and acidic residues" evidence="12">
    <location>
        <begin position="1180"/>
        <end position="1191"/>
    </location>
</feature>
<feature type="coiled-coil region" evidence="11">
    <location>
        <begin position="1093"/>
        <end position="1134"/>
    </location>
</feature>
<dbReference type="FunFam" id="1.20.5.190:FF:000001">
    <property type="entry name" value="unconventional myosin-Va"/>
    <property type="match status" value="2"/>
</dbReference>
<dbReference type="FunFam" id="1.20.120.720:FF:000011">
    <property type="entry name" value="Myosin 2"/>
    <property type="match status" value="1"/>
</dbReference>
<evidence type="ECO:0000256" key="10">
    <source>
        <dbReference type="PROSITE-ProRule" id="PRU00782"/>
    </source>
</evidence>
<dbReference type="Pfam" id="PF02736">
    <property type="entry name" value="Myosin_N"/>
    <property type="match status" value="1"/>
</dbReference>
<evidence type="ECO:0000259" key="14">
    <source>
        <dbReference type="PROSITE" id="PS51456"/>
    </source>
</evidence>
<dbReference type="SUPFAM" id="SSF52540">
    <property type="entry name" value="P-loop containing nucleoside triphosphate hydrolases"/>
    <property type="match status" value="2"/>
</dbReference>
<evidence type="ECO:0000259" key="15">
    <source>
        <dbReference type="PROSITE" id="PS51844"/>
    </source>
</evidence>
<evidence type="ECO:0000256" key="9">
    <source>
        <dbReference type="ARBA" id="ARBA00023203"/>
    </source>
</evidence>
<dbReference type="SMART" id="SM00015">
    <property type="entry name" value="IQ"/>
    <property type="match status" value="5"/>
</dbReference>
<keyword evidence="9 10" id="KW-0009">Actin-binding</keyword>
<evidence type="ECO:0000313" key="16">
    <source>
        <dbReference type="EMBL" id="KAA3479232.1"/>
    </source>
</evidence>
<dbReference type="Proteomes" id="UP000325315">
    <property type="component" value="Unassembled WGS sequence"/>
</dbReference>
<dbReference type="GO" id="GO:0005737">
    <property type="term" value="C:cytoplasm"/>
    <property type="evidence" value="ECO:0007669"/>
    <property type="project" value="TreeGrafter"/>
</dbReference>
<dbReference type="CDD" id="cd15475">
    <property type="entry name" value="MyosinXI_CBD"/>
    <property type="match status" value="1"/>
</dbReference>
<feature type="coiled-coil region" evidence="11">
    <location>
        <begin position="932"/>
        <end position="1012"/>
    </location>
</feature>
<keyword evidence="8 10" id="KW-0505">Motor protein</keyword>